<dbReference type="Pfam" id="PF18025">
    <property type="entry name" value="FucT_N"/>
    <property type="match status" value="1"/>
</dbReference>
<evidence type="ECO:0000313" key="6">
    <source>
        <dbReference type="EMBL" id="GHC01146.1"/>
    </source>
</evidence>
<dbReference type="PANTHER" id="PTHR11929:SF194">
    <property type="entry name" value="ALPHA-(1,3)-FUCOSYLTRANSFERASE 10"/>
    <property type="match status" value="1"/>
</dbReference>
<dbReference type="EMBL" id="BMXG01000009">
    <property type="protein sequence ID" value="GHC01146.1"/>
    <property type="molecule type" value="Genomic_DNA"/>
</dbReference>
<protein>
    <recommendedName>
        <fullName evidence="8">Alpha-(1,3)-fucosyltransferase FucT N-terminal domain-containing protein</fullName>
    </recommendedName>
</protein>
<reference evidence="6" key="2">
    <citation type="submission" date="2020-09" db="EMBL/GenBank/DDBJ databases">
        <authorList>
            <person name="Sun Q."/>
            <person name="Kim S."/>
        </authorList>
    </citation>
    <scope>NUCLEOTIDE SEQUENCE</scope>
    <source>
        <strain evidence="6">KCTC 12870</strain>
    </source>
</reference>
<organism evidence="6 7">
    <name type="scientific">Cerasicoccus arenae</name>
    <dbReference type="NCBI Taxonomy" id="424488"/>
    <lineage>
        <taxon>Bacteria</taxon>
        <taxon>Pseudomonadati</taxon>
        <taxon>Verrucomicrobiota</taxon>
        <taxon>Opitutia</taxon>
        <taxon>Puniceicoccales</taxon>
        <taxon>Cerasicoccaceae</taxon>
        <taxon>Cerasicoccus</taxon>
    </lineage>
</organism>
<evidence type="ECO:0000313" key="7">
    <source>
        <dbReference type="Proteomes" id="UP000642829"/>
    </source>
</evidence>
<dbReference type="SUPFAM" id="SSF53756">
    <property type="entry name" value="UDP-Glycosyltransferase/glycogen phosphorylase"/>
    <property type="match status" value="1"/>
</dbReference>
<evidence type="ECO:0000259" key="4">
    <source>
        <dbReference type="Pfam" id="PF00852"/>
    </source>
</evidence>
<keyword evidence="3" id="KW-0808">Transferase</keyword>
<keyword evidence="7" id="KW-1185">Reference proteome</keyword>
<feature type="domain" description="Alpha-(1,3)-fucosyltransferase FucT N-terminal" evidence="5">
    <location>
        <begin position="36"/>
        <end position="109"/>
    </location>
</feature>
<dbReference type="InterPro" id="IPR038577">
    <property type="entry name" value="GT10-like_C_sf"/>
</dbReference>
<reference evidence="6" key="1">
    <citation type="journal article" date="2014" name="Int. J. Syst. Evol. Microbiol.">
        <title>Complete genome sequence of Corynebacterium casei LMG S-19264T (=DSM 44701T), isolated from a smear-ripened cheese.</title>
        <authorList>
            <consortium name="US DOE Joint Genome Institute (JGI-PGF)"/>
            <person name="Walter F."/>
            <person name="Albersmeier A."/>
            <person name="Kalinowski J."/>
            <person name="Ruckert C."/>
        </authorList>
    </citation>
    <scope>NUCLEOTIDE SEQUENCE</scope>
    <source>
        <strain evidence="6">KCTC 12870</strain>
    </source>
</reference>
<dbReference type="InterPro" id="IPR055270">
    <property type="entry name" value="Glyco_tran_10_C"/>
</dbReference>
<comment type="similarity">
    <text evidence="1">Belongs to the glycosyltransferase 10 family.</text>
</comment>
<dbReference type="RefSeq" id="WP_189514046.1">
    <property type="nucleotide sequence ID" value="NZ_BMXG01000009.1"/>
</dbReference>
<dbReference type="Pfam" id="PF00852">
    <property type="entry name" value="Glyco_transf_10"/>
    <property type="match status" value="1"/>
</dbReference>
<evidence type="ECO:0000256" key="1">
    <source>
        <dbReference type="ARBA" id="ARBA00008919"/>
    </source>
</evidence>
<dbReference type="InterPro" id="IPR001503">
    <property type="entry name" value="Glyco_trans_10"/>
</dbReference>
<dbReference type="AlphaFoldDB" id="A0A8J3DC03"/>
<keyword evidence="2" id="KW-0328">Glycosyltransferase</keyword>
<evidence type="ECO:0000256" key="3">
    <source>
        <dbReference type="ARBA" id="ARBA00022679"/>
    </source>
</evidence>
<name>A0A8J3DC03_9BACT</name>
<gene>
    <name evidence="6" type="ORF">GCM10007047_16970</name>
</gene>
<dbReference type="GO" id="GO:0008417">
    <property type="term" value="F:fucosyltransferase activity"/>
    <property type="evidence" value="ECO:0007669"/>
    <property type="project" value="InterPro"/>
</dbReference>
<dbReference type="PANTHER" id="PTHR11929">
    <property type="entry name" value="ALPHA- 1,3 -FUCOSYLTRANSFERASE"/>
    <property type="match status" value="1"/>
</dbReference>
<evidence type="ECO:0000256" key="2">
    <source>
        <dbReference type="ARBA" id="ARBA00022676"/>
    </source>
</evidence>
<evidence type="ECO:0008006" key="8">
    <source>
        <dbReference type="Google" id="ProtNLM"/>
    </source>
</evidence>
<proteinExistence type="inferred from homology"/>
<feature type="domain" description="Fucosyltransferase C-terminal" evidence="4">
    <location>
        <begin position="136"/>
        <end position="259"/>
    </location>
</feature>
<dbReference type="Gene3D" id="3.40.50.11660">
    <property type="entry name" value="Glycosyl transferase family 10, C-terminal domain"/>
    <property type="match status" value="1"/>
</dbReference>
<dbReference type="InterPro" id="IPR041058">
    <property type="entry name" value="FucT_N"/>
</dbReference>
<evidence type="ECO:0000259" key="5">
    <source>
        <dbReference type="Pfam" id="PF18025"/>
    </source>
</evidence>
<comment type="caution">
    <text evidence="6">The sequence shown here is derived from an EMBL/GenBank/DDBJ whole genome shotgun (WGS) entry which is preliminary data.</text>
</comment>
<sequence>MRTFYDRYHLPEISLGFCRETMRGIAQTEPEKSWYIQWMLSRAFQLNLNDHPDFIFYSCGGNRQHLLNTSSIRIFTTGENIPPNWDEADYALTHERIYNNRHWRVPLWRHWYAHGQSTVMQDFETVKARVERFCNFIYSNDRALERIDFYDLLHARKHVHAGGKVRNNIGGRVEDKAAFIAGSKFTIAFENESHPGYSTEKIIQPLMAGSIPIYWGDSTITQDLNPNRFINVHDYPSFDAAIDRVLEIDQDDKLWEAYIREPLFRHDKIPDELSDEAILNFFHQIFSKKQPQIGRLKKLQQKSGMSLRESALKKNVNRVKNKIARSFGK</sequence>
<accession>A0A8J3DC03</accession>
<dbReference type="GO" id="GO:0016020">
    <property type="term" value="C:membrane"/>
    <property type="evidence" value="ECO:0007669"/>
    <property type="project" value="InterPro"/>
</dbReference>
<dbReference type="Proteomes" id="UP000642829">
    <property type="component" value="Unassembled WGS sequence"/>
</dbReference>